<dbReference type="PANTHER" id="PTHR38113">
    <property type="match status" value="1"/>
</dbReference>
<feature type="compositionally biased region" description="Basic and acidic residues" evidence="1">
    <location>
        <begin position="182"/>
        <end position="191"/>
    </location>
</feature>
<dbReference type="PANTHER" id="PTHR38113:SF2">
    <property type="entry name" value="DUF2293 DOMAIN-CONTAINING PROTEIN"/>
    <property type="match status" value="1"/>
</dbReference>
<reference evidence="3" key="1">
    <citation type="journal article" date="2023" name="Mol. Phylogenet. Evol.">
        <title>Genome-scale phylogeny and comparative genomics of the fungal order Sordariales.</title>
        <authorList>
            <person name="Hensen N."/>
            <person name="Bonometti L."/>
            <person name="Westerberg I."/>
            <person name="Brannstrom I.O."/>
            <person name="Guillou S."/>
            <person name="Cros-Aarteil S."/>
            <person name="Calhoun S."/>
            <person name="Haridas S."/>
            <person name="Kuo A."/>
            <person name="Mondo S."/>
            <person name="Pangilinan J."/>
            <person name="Riley R."/>
            <person name="LaButti K."/>
            <person name="Andreopoulos B."/>
            <person name="Lipzen A."/>
            <person name="Chen C."/>
            <person name="Yan M."/>
            <person name="Daum C."/>
            <person name="Ng V."/>
            <person name="Clum A."/>
            <person name="Steindorff A."/>
            <person name="Ohm R.A."/>
            <person name="Martin F."/>
            <person name="Silar P."/>
            <person name="Natvig D.O."/>
            <person name="Lalanne C."/>
            <person name="Gautier V."/>
            <person name="Ament-Velasquez S.L."/>
            <person name="Kruys A."/>
            <person name="Hutchinson M.I."/>
            <person name="Powell A.J."/>
            <person name="Barry K."/>
            <person name="Miller A.N."/>
            <person name="Grigoriev I.V."/>
            <person name="Debuchy R."/>
            <person name="Gladieux P."/>
            <person name="Hiltunen Thoren M."/>
            <person name="Johannesson H."/>
        </authorList>
    </citation>
    <scope>NUCLEOTIDE SEQUENCE</scope>
    <source>
        <strain evidence="3">CBS 359.72</strain>
    </source>
</reference>
<dbReference type="InterPro" id="IPR018744">
    <property type="entry name" value="DUF2293"/>
</dbReference>
<feature type="domain" description="DUF2293" evidence="2">
    <location>
        <begin position="95"/>
        <end position="168"/>
    </location>
</feature>
<keyword evidence="4" id="KW-1185">Reference proteome</keyword>
<dbReference type="Proteomes" id="UP001303647">
    <property type="component" value="Unassembled WGS sequence"/>
</dbReference>
<reference evidence="3" key="2">
    <citation type="submission" date="2023-05" db="EMBL/GenBank/DDBJ databases">
        <authorList>
            <consortium name="Lawrence Berkeley National Laboratory"/>
            <person name="Steindorff A."/>
            <person name="Hensen N."/>
            <person name="Bonometti L."/>
            <person name="Westerberg I."/>
            <person name="Brannstrom I.O."/>
            <person name="Guillou S."/>
            <person name="Cros-Aarteil S."/>
            <person name="Calhoun S."/>
            <person name="Haridas S."/>
            <person name="Kuo A."/>
            <person name="Mondo S."/>
            <person name="Pangilinan J."/>
            <person name="Riley R."/>
            <person name="Labutti K."/>
            <person name="Andreopoulos B."/>
            <person name="Lipzen A."/>
            <person name="Chen C."/>
            <person name="Yanf M."/>
            <person name="Daum C."/>
            <person name="Ng V."/>
            <person name="Clum A."/>
            <person name="Ohm R."/>
            <person name="Martin F."/>
            <person name="Silar P."/>
            <person name="Natvig D."/>
            <person name="Lalanne C."/>
            <person name="Gautier V."/>
            <person name="Ament-Velasquez S.L."/>
            <person name="Kruys A."/>
            <person name="Hutchinson M.I."/>
            <person name="Powell A.J."/>
            <person name="Barry K."/>
            <person name="Miller A.N."/>
            <person name="Grigoriev I.V."/>
            <person name="Debuchy R."/>
            <person name="Gladieux P."/>
            <person name="Thoren M.H."/>
            <person name="Johannesson H."/>
        </authorList>
    </citation>
    <scope>NUCLEOTIDE SEQUENCE</scope>
    <source>
        <strain evidence="3">CBS 359.72</strain>
    </source>
</reference>
<dbReference type="EMBL" id="MU857681">
    <property type="protein sequence ID" value="KAK4246169.1"/>
    <property type="molecule type" value="Genomic_DNA"/>
</dbReference>
<gene>
    <name evidence="3" type="ORF">C7999DRAFT_42393</name>
</gene>
<comment type="caution">
    <text evidence="3">The sequence shown here is derived from an EMBL/GenBank/DDBJ whole genome shotgun (WGS) entry which is preliminary data.</text>
</comment>
<evidence type="ECO:0000313" key="4">
    <source>
        <dbReference type="Proteomes" id="UP001303647"/>
    </source>
</evidence>
<dbReference type="Pfam" id="PF10056">
    <property type="entry name" value="DUF2293"/>
    <property type="match status" value="1"/>
</dbReference>
<feature type="region of interest" description="Disordered" evidence="1">
    <location>
        <begin position="175"/>
        <end position="229"/>
    </location>
</feature>
<dbReference type="AlphaFoldDB" id="A0AAN7HNL1"/>
<feature type="region of interest" description="Disordered" evidence="1">
    <location>
        <begin position="264"/>
        <end position="286"/>
    </location>
</feature>
<proteinExistence type="predicted"/>
<protein>
    <recommendedName>
        <fullName evidence="2">DUF2293 domain-containing protein</fullName>
    </recommendedName>
</protein>
<evidence type="ECO:0000259" key="2">
    <source>
        <dbReference type="Pfam" id="PF10056"/>
    </source>
</evidence>
<name>A0AAN7HNL1_9PEZI</name>
<organism evidence="3 4">
    <name type="scientific">Corynascus novoguineensis</name>
    <dbReference type="NCBI Taxonomy" id="1126955"/>
    <lineage>
        <taxon>Eukaryota</taxon>
        <taxon>Fungi</taxon>
        <taxon>Dikarya</taxon>
        <taxon>Ascomycota</taxon>
        <taxon>Pezizomycotina</taxon>
        <taxon>Sordariomycetes</taxon>
        <taxon>Sordariomycetidae</taxon>
        <taxon>Sordariales</taxon>
        <taxon>Chaetomiaceae</taxon>
        <taxon>Corynascus</taxon>
    </lineage>
</organism>
<accession>A0AAN7HNL1</accession>
<evidence type="ECO:0000256" key="1">
    <source>
        <dbReference type="SAM" id="MobiDB-lite"/>
    </source>
</evidence>
<evidence type="ECO:0000313" key="3">
    <source>
        <dbReference type="EMBL" id="KAK4246169.1"/>
    </source>
</evidence>
<sequence length="286" mass="32134">MTEDEPEVRRHSPMPKGYKFVAKGDVYIIKHCRKKTHEAGKTLYVVVDKKGKPMGLRCPAYIHNAVMRENEATASQRAEAVQKRDTAIQEGFENAIVKLFPKIPKGEVLQILKHSLKKHSRRVGRTGTVALQDRVKLAVRAHIRHEGMSRQDARERIWGRLNEIARQWSGRALKPAAGLSVEGRRGKEEKRKKNKKESTAVASSNKSNKPKSVAIKTVIPPNSPTGGRAGLRVRTRQMTREHPATESEDVVILDELDNYLEDAAFTLSEETSDDDSDGSEWSNITI</sequence>